<feature type="transmembrane region" description="Helical" evidence="3">
    <location>
        <begin position="511"/>
        <end position="533"/>
    </location>
</feature>
<feature type="transmembrane region" description="Helical" evidence="3">
    <location>
        <begin position="385"/>
        <end position="411"/>
    </location>
</feature>
<feature type="region of interest" description="Disordered" evidence="2">
    <location>
        <begin position="282"/>
        <end position="305"/>
    </location>
</feature>
<dbReference type="PANTHER" id="PTHR11360">
    <property type="entry name" value="MONOCARBOXYLATE TRANSPORTER"/>
    <property type="match status" value="1"/>
</dbReference>
<evidence type="ECO:0000256" key="2">
    <source>
        <dbReference type="SAM" id="MobiDB-lite"/>
    </source>
</evidence>
<evidence type="ECO:0000256" key="3">
    <source>
        <dbReference type="SAM" id="Phobius"/>
    </source>
</evidence>
<feature type="compositionally biased region" description="Low complexity" evidence="2">
    <location>
        <begin position="289"/>
        <end position="299"/>
    </location>
</feature>
<dbReference type="InterPro" id="IPR011701">
    <property type="entry name" value="MFS"/>
</dbReference>
<gene>
    <name evidence="5" type="ORF">TSIB3V08_LOCUS7601</name>
</gene>
<proteinExistence type="predicted"/>
<feature type="transmembrane region" description="Helical" evidence="3">
    <location>
        <begin position="112"/>
        <end position="134"/>
    </location>
</feature>
<reference evidence="5" key="1">
    <citation type="submission" date="2020-11" db="EMBL/GenBank/DDBJ databases">
        <authorList>
            <person name="Tran Van P."/>
        </authorList>
    </citation>
    <scope>NUCLEOTIDE SEQUENCE</scope>
</reference>
<evidence type="ECO:0000256" key="1">
    <source>
        <dbReference type="ARBA" id="ARBA00004141"/>
    </source>
</evidence>
<feature type="region of interest" description="Disordered" evidence="2">
    <location>
        <begin position="1"/>
        <end position="23"/>
    </location>
</feature>
<accession>A0A7R9AZI3</accession>
<dbReference type="Gene3D" id="1.20.1250.20">
    <property type="entry name" value="MFS general substrate transporter like domains"/>
    <property type="match status" value="2"/>
</dbReference>
<feature type="transmembrane region" description="Helical" evidence="3">
    <location>
        <begin position="423"/>
        <end position="442"/>
    </location>
</feature>
<feature type="transmembrane region" description="Helical" evidence="3">
    <location>
        <begin position="195"/>
        <end position="219"/>
    </location>
</feature>
<dbReference type="Pfam" id="PF07690">
    <property type="entry name" value="MFS_1"/>
    <property type="match status" value="2"/>
</dbReference>
<dbReference type="InterPro" id="IPR020846">
    <property type="entry name" value="MFS_dom"/>
</dbReference>
<feature type="transmembrane region" description="Helical" evidence="3">
    <location>
        <begin position="539"/>
        <end position="560"/>
    </location>
</feature>
<dbReference type="InterPro" id="IPR036259">
    <property type="entry name" value="MFS_trans_sf"/>
</dbReference>
<feature type="transmembrane region" description="Helical" evidence="3">
    <location>
        <begin position="42"/>
        <end position="68"/>
    </location>
</feature>
<dbReference type="EMBL" id="OC003632">
    <property type="protein sequence ID" value="CAD7263526.1"/>
    <property type="molecule type" value="Genomic_DNA"/>
</dbReference>
<feature type="transmembrane region" description="Helical" evidence="3">
    <location>
        <begin position="140"/>
        <end position="163"/>
    </location>
</feature>
<comment type="subcellular location">
    <subcellularLocation>
        <location evidence="1">Membrane</location>
        <topology evidence="1">Multi-pass membrane protein</topology>
    </subcellularLocation>
</comment>
<dbReference type="SUPFAM" id="SSF103473">
    <property type="entry name" value="MFS general substrate transporter"/>
    <property type="match status" value="1"/>
</dbReference>
<dbReference type="InterPro" id="IPR050327">
    <property type="entry name" value="Proton-linked_MCT"/>
</dbReference>
<dbReference type="AlphaFoldDB" id="A0A7R9AZI3"/>
<organism evidence="5">
    <name type="scientific">Timema shepardi</name>
    <name type="common">Walking stick</name>
    <dbReference type="NCBI Taxonomy" id="629360"/>
    <lineage>
        <taxon>Eukaryota</taxon>
        <taxon>Metazoa</taxon>
        <taxon>Ecdysozoa</taxon>
        <taxon>Arthropoda</taxon>
        <taxon>Hexapoda</taxon>
        <taxon>Insecta</taxon>
        <taxon>Pterygota</taxon>
        <taxon>Neoptera</taxon>
        <taxon>Polyneoptera</taxon>
        <taxon>Phasmatodea</taxon>
        <taxon>Timematodea</taxon>
        <taxon>Timematoidea</taxon>
        <taxon>Timematidae</taxon>
        <taxon>Timema</taxon>
    </lineage>
</organism>
<feature type="region of interest" description="Disordered" evidence="2">
    <location>
        <begin position="229"/>
        <end position="249"/>
    </location>
</feature>
<name>A0A7R9AZI3_TIMSH</name>
<dbReference type="PROSITE" id="PS50850">
    <property type="entry name" value="MFS"/>
    <property type="match status" value="1"/>
</dbReference>
<dbReference type="GO" id="GO:0016020">
    <property type="term" value="C:membrane"/>
    <property type="evidence" value="ECO:0007669"/>
    <property type="project" value="UniProtKB-SubCell"/>
</dbReference>
<evidence type="ECO:0000313" key="5">
    <source>
        <dbReference type="EMBL" id="CAD7263526.1"/>
    </source>
</evidence>
<feature type="domain" description="Major facilitator superfamily (MFS) profile" evidence="4">
    <location>
        <begin position="380"/>
        <end position="578"/>
    </location>
</feature>
<keyword evidence="3" id="KW-1133">Transmembrane helix</keyword>
<evidence type="ECO:0000259" key="4">
    <source>
        <dbReference type="PROSITE" id="PS50850"/>
    </source>
</evidence>
<keyword evidence="3" id="KW-0812">Transmembrane</keyword>
<feature type="transmembrane region" description="Helical" evidence="3">
    <location>
        <begin position="170"/>
        <end position="189"/>
    </location>
</feature>
<dbReference type="CDD" id="cd17352">
    <property type="entry name" value="MFS_MCT_SLC16"/>
    <property type="match status" value="1"/>
</dbReference>
<keyword evidence="3" id="KW-0472">Membrane</keyword>
<dbReference type="GO" id="GO:0008028">
    <property type="term" value="F:monocarboxylic acid transmembrane transporter activity"/>
    <property type="evidence" value="ECO:0007669"/>
    <property type="project" value="TreeGrafter"/>
</dbReference>
<protein>
    <recommendedName>
        <fullName evidence="4">Major facilitator superfamily (MFS) profile domain-containing protein</fullName>
    </recommendedName>
</protein>
<sequence>MDSKPKEKDNHKGNSEDVKSNISTKKEDVGETVELVPPDGGWGWAVMFGTALSNIIIYPVVQTFALLYKDKFANIGMSATDSSIIINVNSAFGMGLGLVQGAILNRYGYRRVAIAGSILTFMGVVLTSFGNSFIHFLITYGFLTSLGVCLLYPAFSLGLNSYFRKKRGKAMGYAMTLTGIGPIIMPLLISKMMSAYGVQGTGLILGALSLHSLVGAFLLQPIKWHMKRKEEDPVEDEHEDQEDKDGDHFKENAMRNGISIDHDINAQSLYGMDTPIIERRKYPRDGLRRSSVSSQNQRVSHFEVETPTPESSINWWSAQSMNTINLGSSVKIFDEAGYTSLRQTGDSSENAQNKRNTKKRRKGVFRRFLERVAKVLDLSLLKDPYYINLMVGMSIAMSAELNFSLLTPFILGDMGFSNDQTASVMSAIGIADIIFRFISPFFADYMEYSARTMYLISMAMLIASRTTIIFFNTFQSLLVVAVAIGVAKGVRTVYMSLVIPSYVPIERLASASGLQMVGNGIVLMVFGPLIGLLRDVTGSYNLCIVVINVMTALTATMWLVETALTRWRRRTKQMNTDS</sequence>
<dbReference type="PANTHER" id="PTHR11360:SF237">
    <property type="entry name" value="MONOCARBOXYLATE TRANSPORTER 12-B-LIKE PROTEIN"/>
    <property type="match status" value="1"/>
</dbReference>
<feature type="compositionally biased region" description="Acidic residues" evidence="2">
    <location>
        <begin position="232"/>
        <end position="244"/>
    </location>
</feature>